<dbReference type="RefSeq" id="WP_057899358.1">
    <property type="nucleotide sequence ID" value="NZ_CP080764.1"/>
</dbReference>
<evidence type="ECO:0000259" key="7">
    <source>
        <dbReference type="Pfam" id="PF05140"/>
    </source>
</evidence>
<dbReference type="PANTHER" id="PTHR31566:SF0">
    <property type="entry name" value="CYTOCHROME C BIOGENESIS PROTEIN CCS1, CHLOROPLASTIC"/>
    <property type="match status" value="1"/>
</dbReference>
<evidence type="ECO:0000256" key="3">
    <source>
        <dbReference type="ARBA" id="ARBA00022748"/>
    </source>
</evidence>
<keyword evidence="4 6" id="KW-1133">Transmembrane helix</keyword>
<name>A0ABX8YDT7_ANETH</name>
<evidence type="ECO:0000256" key="2">
    <source>
        <dbReference type="ARBA" id="ARBA00022692"/>
    </source>
</evidence>
<feature type="transmembrane region" description="Helical" evidence="6">
    <location>
        <begin position="67"/>
        <end position="85"/>
    </location>
</feature>
<dbReference type="InterPro" id="IPR007816">
    <property type="entry name" value="ResB-like_domain"/>
</dbReference>
<evidence type="ECO:0000313" key="9">
    <source>
        <dbReference type="Proteomes" id="UP000826616"/>
    </source>
</evidence>
<sequence>MLEKVKCECGHANPVGTMLCESCGAPLVSESKGRKLDMRYEGAARRSQTFQRTFVDRIWNFFSSVRNAVIMIVITLIASAIGTIFPQERYIPVPKPAEQFYPEAYGWFGLIYYKLGLHNLYSSWWYIALLLGIGISLVVCSLDRVVPLYRALKKQRVKRDRKFLQIQKVSAELELNGRDGDGLLEVLGRSLEKKRYHVRREQNALLGEKGRFSRWGPYINHVGLIIFLIGCLMRLIPGFYLDQYVWVREGQTVPVPETNYYIKNESFIKEYYQDNEFPEKLDLDGLVVKEYKTKAVLYKNENAEIPGAEPKLTEVARHDIEVNHPLEYEGLRLIQSGEEENKLQALNLRLIDTATGQHLGDIKLDLLSPPTEIKVNDQVKVQVLQYFPDFALDERKKPITKTTEPNNPAFIVNTISPKTPNGEKQWVFLGSTLTADGKPPVVTYEFEKPDLVDVSGLMVRKDKSLPVVFFGSGVCMIGLIMGFYWQHRRIWFQIDGDKLLVAAHTNKNWFGIKREIVKVLEENGYQISAAQLEKEDKKRE</sequence>
<proteinExistence type="predicted"/>
<evidence type="ECO:0000313" key="8">
    <source>
        <dbReference type="EMBL" id="QYY43799.1"/>
    </source>
</evidence>
<feature type="transmembrane region" description="Helical" evidence="6">
    <location>
        <begin position="465"/>
        <end position="485"/>
    </location>
</feature>
<organism evidence="8 9">
    <name type="scientific">Aneurinibacillus thermoaerophilus</name>
    <dbReference type="NCBI Taxonomy" id="143495"/>
    <lineage>
        <taxon>Bacteria</taxon>
        <taxon>Bacillati</taxon>
        <taxon>Bacillota</taxon>
        <taxon>Bacilli</taxon>
        <taxon>Bacillales</taxon>
        <taxon>Paenibacillaceae</taxon>
        <taxon>Aneurinibacillus group</taxon>
        <taxon>Aneurinibacillus</taxon>
    </lineage>
</organism>
<keyword evidence="2 6" id="KW-0812">Transmembrane</keyword>
<comment type="subcellular location">
    <subcellularLocation>
        <location evidence="1">Membrane</location>
        <topology evidence="1">Multi-pass membrane protein</topology>
    </subcellularLocation>
</comment>
<evidence type="ECO:0000256" key="4">
    <source>
        <dbReference type="ARBA" id="ARBA00022989"/>
    </source>
</evidence>
<dbReference type="Pfam" id="PF05140">
    <property type="entry name" value="ResB"/>
    <property type="match status" value="1"/>
</dbReference>
<keyword evidence="3" id="KW-0201">Cytochrome c-type biogenesis</keyword>
<reference evidence="8 9" key="1">
    <citation type="submission" date="2021-08" db="EMBL/GenBank/DDBJ databases">
        <title>Complete genome sequence of the strain Aneurinibacillus thermoaerophilus CCM 8960.</title>
        <authorList>
            <person name="Musilova J."/>
            <person name="Kourilova X."/>
            <person name="Pernicova I."/>
            <person name="Bezdicek M."/>
            <person name="Lengerova M."/>
            <person name="Obruca S."/>
            <person name="Sedlar K."/>
        </authorList>
    </citation>
    <scope>NUCLEOTIDE SEQUENCE [LARGE SCALE GENOMIC DNA]</scope>
    <source>
        <strain evidence="8 9">CCM 8960</strain>
    </source>
</reference>
<dbReference type="GeneID" id="97140962"/>
<dbReference type="EMBL" id="CP080764">
    <property type="protein sequence ID" value="QYY43799.1"/>
    <property type="molecule type" value="Genomic_DNA"/>
</dbReference>
<accession>A0ABX8YDT7</accession>
<gene>
    <name evidence="8" type="ORF">K3F53_06225</name>
</gene>
<keyword evidence="5 6" id="KW-0472">Membrane</keyword>
<dbReference type="PANTHER" id="PTHR31566">
    <property type="entry name" value="CYTOCHROME C BIOGENESIS PROTEIN CCS1, CHLOROPLASTIC"/>
    <property type="match status" value="1"/>
</dbReference>
<feature type="transmembrane region" description="Helical" evidence="6">
    <location>
        <begin position="218"/>
        <end position="241"/>
    </location>
</feature>
<evidence type="ECO:0000256" key="5">
    <source>
        <dbReference type="ARBA" id="ARBA00023136"/>
    </source>
</evidence>
<evidence type="ECO:0000256" key="6">
    <source>
        <dbReference type="SAM" id="Phobius"/>
    </source>
</evidence>
<keyword evidence="9" id="KW-1185">Reference proteome</keyword>
<feature type="domain" description="ResB-like" evidence="7">
    <location>
        <begin position="65"/>
        <end position="516"/>
    </location>
</feature>
<evidence type="ECO:0000256" key="1">
    <source>
        <dbReference type="ARBA" id="ARBA00004141"/>
    </source>
</evidence>
<protein>
    <submittedName>
        <fullName evidence="8">Cytochrome c biogenesis protein ResB</fullName>
    </submittedName>
</protein>
<dbReference type="Proteomes" id="UP000826616">
    <property type="component" value="Chromosome"/>
</dbReference>
<dbReference type="InterPro" id="IPR023494">
    <property type="entry name" value="Cyt_c_bgen_Ccs1/CcsB/ResB"/>
</dbReference>
<feature type="transmembrane region" description="Helical" evidence="6">
    <location>
        <begin position="124"/>
        <end position="146"/>
    </location>
</feature>